<dbReference type="GO" id="GO:0005858">
    <property type="term" value="C:axonemal dynein complex"/>
    <property type="evidence" value="ECO:0007669"/>
    <property type="project" value="TreeGrafter"/>
</dbReference>
<proteinExistence type="predicted"/>
<dbReference type="PANTHER" id="PTHR46532">
    <property type="entry name" value="MALE FERTILITY FACTOR KL5"/>
    <property type="match status" value="1"/>
</dbReference>
<dbReference type="GO" id="GO:0007018">
    <property type="term" value="P:microtubule-based movement"/>
    <property type="evidence" value="ECO:0007669"/>
    <property type="project" value="InterPro"/>
</dbReference>
<keyword evidence="1" id="KW-0175">Coiled coil</keyword>
<feature type="coiled-coil region" evidence="1">
    <location>
        <begin position="282"/>
        <end position="309"/>
    </location>
</feature>
<dbReference type="GO" id="GO:0051959">
    <property type="term" value="F:dynein light intermediate chain binding"/>
    <property type="evidence" value="ECO:0007669"/>
    <property type="project" value="InterPro"/>
</dbReference>
<dbReference type="PANTHER" id="PTHR46532:SF11">
    <property type="entry name" value="DYNEIN AXONEMAL HEAVY CHAIN 12"/>
    <property type="match status" value="1"/>
</dbReference>
<gene>
    <name evidence="3" type="ORF">JOQ06_024341</name>
</gene>
<dbReference type="Pfam" id="PF08385">
    <property type="entry name" value="DHC_N1"/>
    <property type="match status" value="2"/>
</dbReference>
<dbReference type="InterPro" id="IPR013594">
    <property type="entry name" value="Dynein_heavy_tail"/>
</dbReference>
<evidence type="ECO:0000313" key="4">
    <source>
        <dbReference type="Proteomes" id="UP001219934"/>
    </source>
</evidence>
<sequence>MEGSRDERIEVILRLTLSSLGLQMEVWRDFLSEEENQVTLSSFFSIADYSNLFLCRDPGLCISLTFPSQTSSKVLVLSRSSRAVISAENIRDMLIMQEVEGGGAVSCISAICQEVTCPLLSNPDPSGSWAAGLAEEALRFMERQKNEALVMEAQIHGHTFLPQPHALHDNRLHGYVDHDGDLHDDVDERKLSDLKLLHACDWTIIEWAELVSEFLQQDSSQAILDGLKPLPCEEFNFWRNRLKNLLHIQQQLSSNRAQQVASIVQQADSVYMSTLRDIHTDLQQGLREAQDVTENLERVQQKLEELQLMEFQQLEANMAAVMEEVQLLWVRSEFYCKPCRVVVLLQEVCNLFIQRSRDFLQGGGELLKGLLSGPDEVLQDVSLVVRTLQTLRETFILSKGRLQDMKQFYCKPCRVVVLLQEVCNLFIQRFYCKPCRVVVLLQEVCNLFIQREGAAQSWDFPSHLVFLHLDDFLLQLQNIQEVFRISLQLRQLEEAVVSGTGGRKWTEEVQEVYQDFLLHVTSLSECSCDPTDPENQGFRLLLDQFQLQVKQVELRLVSVLCRALQDSSEPASSAKLLQMFSFVLHRPVIQEQLRPLLLHLLQGFLLELNTIEQLFFTQREKAHTFSCYTPPPAATLCWSRQLRLRTEHTLHLYTSLKHLPHLHLYTNLKHLRPHLYLYTSLTHLRPHLHLYTTLKHLYGSAECEQVEQRVQQVLVLLQDFRARRLSDWIRDLDSDCGDVMQQPLIQQLQQGMLGVPCSHNLEAVLWQLRCVSRDPDVELRPLAAHLFSCKDDITQSYLSLGHMVSCYNQVLQDGLQVERPLIQDQLQDLDQDLAELQSRTWGSTGVYQLVQQLSQKILKFHSTVSEARANMDAMTCIIQGWAELHLLHSGDFLPEGGASGRSHRCITEEGQELLRLTQVNCSLYAAGHAPPAWSSYLEHIDDRVQDALLNMMHTALTFLCDSMSPKVHTPYTHLQHREPQVHTPHTHLQHREPQVHTPHTHLQHHEPQVHTPHTLLQHREPQVHTPHTQLQHREPQVHTPHTHLQHREPQVHTPHIHLQHREPQVHTPYRHTCSTVNLRYTHLQHREPQVHTPHTHLQHREPQVHTPHTHLQHLSLQLQETGSVFEPSVGGGLSDLLQSFINGVYSVASLPPRISAGHHGNYQQEPRLSALEQEVMRRLQKVKEEAELLQVKMDRYSHLWQSDRQAVMQEFLTYSRQLGPEELEAPEAPPTLKDFQRELQVLSSLQVELSHLDEQRLLGWLKVELCPFRDSLLSIIQEWSDMYTQHLLSSVSTSLQQVTQHTDEDSSSSSGFPVTETLLLLEATGVQLPEHLSAQLQV</sequence>
<feature type="domain" description="Dynein heavy chain tail" evidence="2">
    <location>
        <begin position="454"/>
        <end position="846"/>
    </location>
</feature>
<dbReference type="InterPro" id="IPR026983">
    <property type="entry name" value="DHC"/>
</dbReference>
<accession>A0AAD6F2V1</accession>
<reference evidence="3" key="1">
    <citation type="submission" date="2022-11" db="EMBL/GenBank/DDBJ databases">
        <title>Chromosome-level genome of Pogonophryne albipinna.</title>
        <authorList>
            <person name="Jo E."/>
        </authorList>
    </citation>
    <scope>NUCLEOTIDE SEQUENCE</scope>
    <source>
        <strain evidence="3">SGF0006</strain>
        <tissue evidence="3">Muscle</tissue>
    </source>
</reference>
<dbReference type="EMBL" id="JAPTMU010000334">
    <property type="protein sequence ID" value="KAJ4919151.1"/>
    <property type="molecule type" value="Genomic_DNA"/>
</dbReference>
<organism evidence="3 4">
    <name type="scientific">Pogonophryne albipinna</name>
    <dbReference type="NCBI Taxonomy" id="1090488"/>
    <lineage>
        <taxon>Eukaryota</taxon>
        <taxon>Metazoa</taxon>
        <taxon>Chordata</taxon>
        <taxon>Craniata</taxon>
        <taxon>Vertebrata</taxon>
        <taxon>Euteleostomi</taxon>
        <taxon>Actinopterygii</taxon>
        <taxon>Neopterygii</taxon>
        <taxon>Teleostei</taxon>
        <taxon>Neoteleostei</taxon>
        <taxon>Acanthomorphata</taxon>
        <taxon>Eupercaria</taxon>
        <taxon>Perciformes</taxon>
        <taxon>Notothenioidei</taxon>
        <taxon>Pogonophryne</taxon>
    </lineage>
</organism>
<comment type="caution">
    <text evidence="3">The sequence shown here is derived from an EMBL/GenBank/DDBJ whole genome shotgun (WGS) entry which is preliminary data.</text>
</comment>
<feature type="coiled-coil region" evidence="1">
    <location>
        <begin position="1172"/>
        <end position="1199"/>
    </location>
</feature>
<keyword evidence="4" id="KW-1185">Reference proteome</keyword>
<dbReference type="Proteomes" id="UP001219934">
    <property type="component" value="Unassembled WGS sequence"/>
</dbReference>
<feature type="domain" description="Dynein heavy chain tail" evidence="2">
    <location>
        <begin position="198"/>
        <end position="400"/>
    </location>
</feature>
<evidence type="ECO:0000256" key="1">
    <source>
        <dbReference type="SAM" id="Coils"/>
    </source>
</evidence>
<evidence type="ECO:0000313" key="3">
    <source>
        <dbReference type="EMBL" id="KAJ4919151.1"/>
    </source>
</evidence>
<protein>
    <recommendedName>
        <fullName evidence="2">Dynein heavy chain tail domain-containing protein</fullName>
    </recommendedName>
</protein>
<name>A0AAD6F2V1_9TELE</name>
<evidence type="ECO:0000259" key="2">
    <source>
        <dbReference type="Pfam" id="PF08385"/>
    </source>
</evidence>
<dbReference type="GO" id="GO:0045505">
    <property type="term" value="F:dynein intermediate chain binding"/>
    <property type="evidence" value="ECO:0007669"/>
    <property type="project" value="InterPro"/>
</dbReference>